<organism evidence="2 3">
    <name type="scientific">Aspergillus chevalieri</name>
    <name type="common">Eurotium chevalieri</name>
    <dbReference type="NCBI Taxonomy" id="182096"/>
    <lineage>
        <taxon>Eukaryota</taxon>
        <taxon>Fungi</taxon>
        <taxon>Dikarya</taxon>
        <taxon>Ascomycota</taxon>
        <taxon>Pezizomycotina</taxon>
        <taxon>Eurotiomycetes</taxon>
        <taxon>Eurotiomycetidae</taxon>
        <taxon>Eurotiales</taxon>
        <taxon>Aspergillaceae</taxon>
        <taxon>Aspergillus</taxon>
        <taxon>Aspergillus subgen. Aspergillus</taxon>
    </lineage>
</organism>
<keyword evidence="1" id="KW-0812">Transmembrane</keyword>
<reference evidence="2" key="1">
    <citation type="submission" date="2021-01" db="EMBL/GenBank/DDBJ databases">
        <authorList>
            <consortium name="Aspergillus chevalieri M1 genome sequencing consortium"/>
            <person name="Kazuki M."/>
            <person name="Futagami T."/>
        </authorList>
    </citation>
    <scope>NUCLEOTIDE SEQUENCE</scope>
    <source>
        <strain evidence="2">M1</strain>
    </source>
</reference>
<keyword evidence="1" id="KW-1133">Transmembrane helix</keyword>
<keyword evidence="3" id="KW-1185">Reference proteome</keyword>
<dbReference type="Proteomes" id="UP000637239">
    <property type="component" value="Chromosome 8"/>
</dbReference>
<feature type="transmembrane region" description="Helical" evidence="1">
    <location>
        <begin position="183"/>
        <end position="202"/>
    </location>
</feature>
<reference evidence="2" key="2">
    <citation type="submission" date="2021-02" db="EMBL/GenBank/DDBJ databases">
        <title>Aspergillus chevalieri M1 genome sequence.</title>
        <authorList>
            <person name="Kadooka C."/>
            <person name="Mori K."/>
            <person name="Futagami T."/>
        </authorList>
    </citation>
    <scope>NUCLEOTIDE SEQUENCE</scope>
    <source>
        <strain evidence="2">M1</strain>
    </source>
</reference>
<gene>
    <name evidence="2" type="ORF">ACHE_80120A</name>
</gene>
<dbReference type="EMBL" id="AP024423">
    <property type="protein sequence ID" value="BCR92220.1"/>
    <property type="molecule type" value="Genomic_DNA"/>
</dbReference>
<evidence type="ECO:0000313" key="3">
    <source>
        <dbReference type="Proteomes" id="UP000637239"/>
    </source>
</evidence>
<sequence length="278" mass="31634">MIITPRFHLLELGDQPWCPEWLREYSHMARNQMWRTRAPGTKDSPAVQVCDLLLHHLPNLASFTFIDSCAGGGGPIPIMEATLNAKLKQRGEGPVQFILTDLYPSLEKWATMAKRSAHISYIDGPVDATRAPRLAAPGKKECRIFNLCFHHFDEPEAATVLRSAAREADAFVIFEMTNRTLSAFLNTTFIVLSPFLTTYLWFSHSPLHLFFTYLVPLVQLFFAVDGYVSCIRGRTPEEITQLIKKQSDLDLTGWDIKSGEEMMLPPFGKMYWYMGVKK</sequence>
<evidence type="ECO:0000313" key="2">
    <source>
        <dbReference type="EMBL" id="BCR92220.1"/>
    </source>
</evidence>
<feature type="transmembrane region" description="Helical" evidence="1">
    <location>
        <begin position="208"/>
        <end position="228"/>
    </location>
</feature>
<accession>A0A7R7VWS2</accession>
<keyword evidence="1" id="KW-0472">Membrane</keyword>
<dbReference type="GeneID" id="66986569"/>
<protein>
    <submittedName>
        <fullName evidence="2">Uncharacterized protein</fullName>
    </submittedName>
</protein>
<evidence type="ECO:0000256" key="1">
    <source>
        <dbReference type="SAM" id="Phobius"/>
    </source>
</evidence>
<name>A0A7R7VWS2_ASPCH</name>
<dbReference type="KEGG" id="ache:ACHE_80120A"/>
<proteinExistence type="predicted"/>
<dbReference type="RefSeq" id="XP_043140733.1">
    <property type="nucleotide sequence ID" value="XM_043283456.1"/>
</dbReference>
<dbReference type="AlphaFoldDB" id="A0A7R7VWS2"/>